<dbReference type="PROSITE" id="PS00237">
    <property type="entry name" value="G_PROTEIN_RECEP_F1_1"/>
    <property type="match status" value="1"/>
</dbReference>
<evidence type="ECO:0000256" key="9">
    <source>
        <dbReference type="SAM" id="Phobius"/>
    </source>
</evidence>
<evidence type="ECO:0000313" key="12">
    <source>
        <dbReference type="Proteomes" id="UP001163046"/>
    </source>
</evidence>
<dbReference type="Proteomes" id="UP001163046">
    <property type="component" value="Unassembled WGS sequence"/>
</dbReference>
<evidence type="ECO:0000256" key="1">
    <source>
        <dbReference type="ARBA" id="ARBA00004141"/>
    </source>
</evidence>
<feature type="transmembrane region" description="Helical" evidence="9">
    <location>
        <begin position="6"/>
        <end position="22"/>
    </location>
</feature>
<reference evidence="11" key="1">
    <citation type="submission" date="2023-01" db="EMBL/GenBank/DDBJ databases">
        <title>Genome assembly of the deep-sea coral Lophelia pertusa.</title>
        <authorList>
            <person name="Herrera S."/>
            <person name="Cordes E."/>
        </authorList>
    </citation>
    <scope>NUCLEOTIDE SEQUENCE</scope>
    <source>
        <strain evidence="11">USNM1676648</strain>
        <tissue evidence="11">Polyp</tissue>
    </source>
</reference>
<dbReference type="PANTHER" id="PTHR24243">
    <property type="entry name" value="G-PROTEIN COUPLED RECEPTOR"/>
    <property type="match status" value="1"/>
</dbReference>
<evidence type="ECO:0000259" key="10">
    <source>
        <dbReference type="PROSITE" id="PS50262"/>
    </source>
</evidence>
<feature type="transmembrane region" description="Helical" evidence="9">
    <location>
        <begin position="75"/>
        <end position="94"/>
    </location>
</feature>
<dbReference type="EMBL" id="MU827779">
    <property type="protein sequence ID" value="KAJ7339621.1"/>
    <property type="molecule type" value="Genomic_DNA"/>
</dbReference>
<dbReference type="InterPro" id="IPR000276">
    <property type="entry name" value="GPCR_Rhodpsn"/>
</dbReference>
<keyword evidence="7 8" id="KW-0807">Transducer</keyword>
<gene>
    <name evidence="11" type="ORF">OS493_006026</name>
</gene>
<keyword evidence="2 8" id="KW-0812">Transmembrane</keyword>
<evidence type="ECO:0000313" key="11">
    <source>
        <dbReference type="EMBL" id="KAJ7339621.1"/>
    </source>
</evidence>
<feature type="transmembrane region" description="Helical" evidence="9">
    <location>
        <begin position="34"/>
        <end position="55"/>
    </location>
</feature>
<dbReference type="GO" id="GO:0004930">
    <property type="term" value="F:G protein-coupled receptor activity"/>
    <property type="evidence" value="ECO:0007669"/>
    <property type="project" value="UniProtKB-KW"/>
</dbReference>
<keyword evidence="5 9" id="KW-0472">Membrane</keyword>
<accession>A0A9X0CGR3</accession>
<dbReference type="PRINTS" id="PR00237">
    <property type="entry name" value="GPCRRHODOPSN"/>
</dbReference>
<evidence type="ECO:0000256" key="3">
    <source>
        <dbReference type="ARBA" id="ARBA00022989"/>
    </source>
</evidence>
<dbReference type="SUPFAM" id="SSF81321">
    <property type="entry name" value="Family A G protein-coupled receptor-like"/>
    <property type="match status" value="1"/>
</dbReference>
<evidence type="ECO:0000256" key="5">
    <source>
        <dbReference type="ARBA" id="ARBA00023136"/>
    </source>
</evidence>
<evidence type="ECO:0000256" key="6">
    <source>
        <dbReference type="ARBA" id="ARBA00023170"/>
    </source>
</evidence>
<organism evidence="11 12">
    <name type="scientific">Desmophyllum pertusum</name>
    <dbReference type="NCBI Taxonomy" id="174260"/>
    <lineage>
        <taxon>Eukaryota</taxon>
        <taxon>Metazoa</taxon>
        <taxon>Cnidaria</taxon>
        <taxon>Anthozoa</taxon>
        <taxon>Hexacorallia</taxon>
        <taxon>Scleractinia</taxon>
        <taxon>Caryophylliina</taxon>
        <taxon>Caryophylliidae</taxon>
        <taxon>Desmophyllum</taxon>
    </lineage>
</organism>
<keyword evidence="4 8" id="KW-0297">G-protein coupled receptor</keyword>
<dbReference type="PANTHER" id="PTHR24243:SF208">
    <property type="entry name" value="PYROKININ-1 RECEPTOR"/>
    <property type="match status" value="1"/>
</dbReference>
<dbReference type="GO" id="GO:0016020">
    <property type="term" value="C:membrane"/>
    <property type="evidence" value="ECO:0007669"/>
    <property type="project" value="UniProtKB-SubCell"/>
</dbReference>
<protein>
    <recommendedName>
        <fullName evidence="10">G-protein coupled receptors family 1 profile domain-containing protein</fullName>
    </recommendedName>
</protein>
<evidence type="ECO:0000256" key="2">
    <source>
        <dbReference type="ARBA" id="ARBA00022692"/>
    </source>
</evidence>
<keyword evidence="12" id="KW-1185">Reference proteome</keyword>
<dbReference type="Pfam" id="PF00001">
    <property type="entry name" value="7tm_1"/>
    <property type="match status" value="1"/>
</dbReference>
<dbReference type="Gene3D" id="1.20.1070.10">
    <property type="entry name" value="Rhodopsin 7-helix transmembrane proteins"/>
    <property type="match status" value="1"/>
</dbReference>
<dbReference type="AlphaFoldDB" id="A0A9X0CGR3"/>
<comment type="caution">
    <text evidence="11">The sequence shown here is derived from an EMBL/GenBank/DDBJ whole genome shotgun (WGS) entry which is preliminary data.</text>
</comment>
<evidence type="ECO:0000256" key="4">
    <source>
        <dbReference type="ARBA" id="ARBA00023040"/>
    </source>
</evidence>
<dbReference type="OrthoDB" id="5980596at2759"/>
<name>A0A9X0CGR3_9CNID</name>
<dbReference type="InterPro" id="IPR017452">
    <property type="entry name" value="GPCR_Rhodpsn_7TM"/>
</dbReference>
<sequence length="197" mass="21883">MVDFLLAVLGVFANCTVCGVLLRQKRLVKNFSNFHLFNLSLTDIVFRLALTPVLLTIENIAVKHGSNALCKLGAFGTYTTLAVTFTLLLGIAFDRYAHIVHPIRARYITWKHSRNVVLISWLYAGACSSPFLYSMRYVKEDWNLTADAEYELCLSTFGPPFQISSSVFLVFCVLGPSDINGCGVRQDFKSPVAASSK</sequence>
<dbReference type="PROSITE" id="PS50262">
    <property type="entry name" value="G_PROTEIN_RECEP_F1_2"/>
    <property type="match status" value="1"/>
</dbReference>
<feature type="domain" description="G-protein coupled receptors family 1 profile" evidence="10">
    <location>
        <begin position="13"/>
        <end position="197"/>
    </location>
</feature>
<comment type="subcellular location">
    <subcellularLocation>
        <location evidence="1">Membrane</location>
        <topology evidence="1">Multi-pass membrane protein</topology>
    </subcellularLocation>
</comment>
<evidence type="ECO:0000256" key="7">
    <source>
        <dbReference type="ARBA" id="ARBA00023224"/>
    </source>
</evidence>
<evidence type="ECO:0000256" key="8">
    <source>
        <dbReference type="RuleBase" id="RU000688"/>
    </source>
</evidence>
<dbReference type="CDD" id="cd00637">
    <property type="entry name" value="7tm_classA_rhodopsin-like"/>
    <property type="match status" value="1"/>
</dbReference>
<comment type="similarity">
    <text evidence="8">Belongs to the G-protein coupled receptor 1 family.</text>
</comment>
<keyword evidence="3 9" id="KW-1133">Transmembrane helix</keyword>
<keyword evidence="6 8" id="KW-0675">Receptor</keyword>
<proteinExistence type="inferred from homology"/>
<feature type="transmembrane region" description="Helical" evidence="9">
    <location>
        <begin position="115"/>
        <end position="133"/>
    </location>
</feature>